<evidence type="ECO:0000256" key="4">
    <source>
        <dbReference type="ARBA" id="ARBA00022837"/>
    </source>
</evidence>
<dbReference type="GO" id="GO:0005509">
    <property type="term" value="F:calcium ion binding"/>
    <property type="evidence" value="ECO:0007669"/>
    <property type="project" value="InterPro"/>
</dbReference>
<dbReference type="SUPFAM" id="SSF47473">
    <property type="entry name" value="EF-hand"/>
    <property type="match status" value="2"/>
</dbReference>
<dbReference type="FunFam" id="1.10.238.10:FF:000873">
    <property type="entry name" value="Uncharacterized protein"/>
    <property type="match status" value="1"/>
</dbReference>
<dbReference type="Gene3D" id="3.30.200.20">
    <property type="entry name" value="Phosphorylase Kinase, domain 1"/>
    <property type="match status" value="1"/>
</dbReference>
<evidence type="ECO:0000259" key="9">
    <source>
        <dbReference type="PROSITE" id="PS50222"/>
    </source>
</evidence>
<dbReference type="Pfam" id="PF00069">
    <property type="entry name" value="Pkinase"/>
    <property type="match status" value="1"/>
</dbReference>
<evidence type="ECO:0000313" key="11">
    <source>
        <dbReference type="Proteomes" id="UP000000600"/>
    </source>
</evidence>
<keyword evidence="1" id="KW-0808">Transferase</keyword>
<dbReference type="GO" id="GO:0005524">
    <property type="term" value="F:ATP binding"/>
    <property type="evidence" value="ECO:0007669"/>
    <property type="project" value="UniProtKB-UniRule"/>
</dbReference>
<feature type="binding site" evidence="7">
    <location>
        <position position="57"/>
    </location>
    <ligand>
        <name>ATP</name>
        <dbReference type="ChEBI" id="CHEBI:30616"/>
    </ligand>
</feature>
<dbReference type="GO" id="GO:0004674">
    <property type="term" value="F:protein serine/threonine kinase activity"/>
    <property type="evidence" value="ECO:0000318"/>
    <property type="project" value="GO_Central"/>
</dbReference>
<feature type="domain" description="Protein kinase" evidence="8">
    <location>
        <begin position="30"/>
        <end position="292"/>
    </location>
</feature>
<evidence type="ECO:0000256" key="5">
    <source>
        <dbReference type="ARBA" id="ARBA00022840"/>
    </source>
</evidence>
<organism evidence="10 11">
    <name type="scientific">Paramecium tetraurelia</name>
    <dbReference type="NCBI Taxonomy" id="5888"/>
    <lineage>
        <taxon>Eukaryota</taxon>
        <taxon>Sar</taxon>
        <taxon>Alveolata</taxon>
        <taxon>Ciliophora</taxon>
        <taxon>Intramacronucleata</taxon>
        <taxon>Oligohymenophorea</taxon>
        <taxon>Peniculida</taxon>
        <taxon>Parameciidae</taxon>
        <taxon>Paramecium</taxon>
    </lineage>
</organism>
<dbReference type="OMA" id="QFPYEIQ"/>
<evidence type="ECO:0000259" key="8">
    <source>
        <dbReference type="PROSITE" id="PS50011"/>
    </source>
</evidence>
<keyword evidence="4" id="KW-0106">Calcium</keyword>
<dbReference type="PROSITE" id="PS00018">
    <property type="entry name" value="EF_HAND_1"/>
    <property type="match status" value="3"/>
</dbReference>
<feature type="domain" description="EF-hand" evidence="9">
    <location>
        <begin position="539"/>
        <end position="566"/>
    </location>
</feature>
<dbReference type="STRING" id="5888.A0BZC3"/>
<dbReference type="FunFam" id="3.30.200.20:FF:000660">
    <property type="entry name" value="Uncharacterized protein"/>
    <property type="match status" value="1"/>
</dbReference>
<dbReference type="InterPro" id="IPR008271">
    <property type="entry name" value="Ser/Thr_kinase_AS"/>
</dbReference>
<dbReference type="eggNOG" id="KOG0032">
    <property type="taxonomic scope" value="Eukaryota"/>
</dbReference>
<dbReference type="PROSITE" id="PS00108">
    <property type="entry name" value="PROTEIN_KINASE_ST"/>
    <property type="match status" value="1"/>
</dbReference>
<dbReference type="EMBL" id="CT868029">
    <property type="protein sequence ID" value="CAK63890.1"/>
    <property type="molecule type" value="Genomic_DNA"/>
</dbReference>
<dbReference type="SMART" id="SM00220">
    <property type="entry name" value="S_TKc"/>
    <property type="match status" value="1"/>
</dbReference>
<dbReference type="PANTHER" id="PTHR24348:SF22">
    <property type="entry name" value="NON-SPECIFIC SERINE_THREONINE PROTEIN KINASE"/>
    <property type="match status" value="1"/>
</dbReference>
<dbReference type="InterPro" id="IPR002048">
    <property type="entry name" value="EF_hand_dom"/>
</dbReference>
<evidence type="ECO:0000256" key="7">
    <source>
        <dbReference type="PROSITE-ProRule" id="PRU10141"/>
    </source>
</evidence>
<comment type="similarity">
    <text evidence="6">Belongs to the protein kinase superfamily. Ser/Thr protein kinase family. CDPK subfamily.</text>
</comment>
<dbReference type="Pfam" id="PF13499">
    <property type="entry name" value="EF-hand_7"/>
    <property type="match status" value="2"/>
</dbReference>
<feature type="domain" description="EF-hand" evidence="9">
    <location>
        <begin position="500"/>
        <end position="535"/>
    </location>
</feature>
<dbReference type="PROSITE" id="PS00107">
    <property type="entry name" value="PROTEIN_KINASE_ATP"/>
    <property type="match status" value="1"/>
</dbReference>
<keyword evidence="5 7" id="KW-0067">ATP-binding</keyword>
<sequence length="566" mass="66989">MDRTLQNIIRYTQKYVDPYQNCQFDRYTFNYSRDLLGEGSFGSVYRGTQGNSYVAIKILNLKLYNNPAYRQALKNEIVLMMELQNPNVVRILDVKADHQLQALCDKQDNELFLIIEYCEGGDLRRLLSHQPNQRFQESAAVAIISQTIQGLTELLHKNYMHRDIKPDNILLKQNTYKVADFGLAAKIPPKQVLRSQVGTPLYMSPQVLEYKEYTNKCDIWSLGLVLYELLFGRTPWLCRSFDTYLIEIKTKPLQFPYEIQVSPQIKDFIKRCLRIEESHRMSWSELLKHPLLQNQGRLKRQATQERLDFTILEREYLYNIQFVCSEHNIQAKDLMKQCAKTHINQQEFQNMLRKIMNSENEEVGRKLFEKFDYSKDGLISAQEFEYLFSEYDFAPLKSIAVQIIYELQAIIKIYKIPLRQLFEQLDQDKNGYLDVKEFEFLIKKIAPKLSQENIVEIFKNYDQDNDGKIRLEIELQFVLQSKNYQKLKIILNRIRETLMKKSVSVSTLFSQVDKERKGYINFKDFEYLLSKLDKLNKCDIWDLFNLFDEDGNGQISLKEFMALLNL</sequence>
<dbReference type="SMART" id="SM00054">
    <property type="entry name" value="EFh"/>
    <property type="match status" value="5"/>
</dbReference>
<feature type="domain" description="EF-hand" evidence="9">
    <location>
        <begin position="413"/>
        <end position="448"/>
    </location>
</feature>
<dbReference type="InterPro" id="IPR000719">
    <property type="entry name" value="Prot_kinase_dom"/>
</dbReference>
<dbReference type="PROSITE" id="PS50222">
    <property type="entry name" value="EF_HAND_2"/>
    <property type="match status" value="5"/>
</dbReference>
<dbReference type="GO" id="GO:0005737">
    <property type="term" value="C:cytoplasm"/>
    <property type="evidence" value="ECO:0000318"/>
    <property type="project" value="GO_Central"/>
</dbReference>
<dbReference type="GeneID" id="5017072"/>
<dbReference type="InParanoid" id="A0BZC3"/>
<dbReference type="HOGENOM" id="CLU_000288_37_6_1"/>
<dbReference type="Gene3D" id="1.10.238.10">
    <property type="entry name" value="EF-hand"/>
    <property type="match status" value="3"/>
</dbReference>
<dbReference type="InterPro" id="IPR011992">
    <property type="entry name" value="EF-hand-dom_pair"/>
</dbReference>
<dbReference type="OrthoDB" id="289252at2759"/>
<evidence type="ECO:0000256" key="2">
    <source>
        <dbReference type="ARBA" id="ARBA00022741"/>
    </source>
</evidence>
<dbReference type="Proteomes" id="UP000000600">
    <property type="component" value="Unassembled WGS sequence"/>
</dbReference>
<keyword evidence="2 7" id="KW-0547">Nucleotide-binding</keyword>
<evidence type="ECO:0000256" key="3">
    <source>
        <dbReference type="ARBA" id="ARBA00022777"/>
    </source>
</evidence>
<dbReference type="GO" id="GO:0010506">
    <property type="term" value="P:regulation of autophagy"/>
    <property type="evidence" value="ECO:0000318"/>
    <property type="project" value="GO_Central"/>
</dbReference>
<dbReference type="CDD" id="cd00051">
    <property type="entry name" value="EFh"/>
    <property type="match status" value="1"/>
</dbReference>
<dbReference type="GO" id="GO:0000045">
    <property type="term" value="P:autophagosome assembly"/>
    <property type="evidence" value="ECO:0000318"/>
    <property type="project" value="GO_Central"/>
</dbReference>
<dbReference type="FunFam" id="1.10.510.10:FF:000737">
    <property type="entry name" value="Protein kinase, putative"/>
    <property type="match status" value="1"/>
</dbReference>
<dbReference type="KEGG" id="ptm:GSPATT00033743001"/>
<name>A0BZC3_PARTE</name>
<dbReference type="InterPro" id="IPR018247">
    <property type="entry name" value="EF_Hand_1_Ca_BS"/>
</dbReference>
<dbReference type="GO" id="GO:0005776">
    <property type="term" value="C:autophagosome"/>
    <property type="evidence" value="ECO:0000318"/>
    <property type="project" value="GO_Central"/>
</dbReference>
<evidence type="ECO:0000256" key="6">
    <source>
        <dbReference type="ARBA" id="ARBA00024334"/>
    </source>
</evidence>
<dbReference type="eggNOG" id="KOG0578">
    <property type="taxonomic scope" value="Eukaryota"/>
</dbReference>
<dbReference type="GO" id="GO:0000407">
    <property type="term" value="C:phagophore assembly site"/>
    <property type="evidence" value="ECO:0000318"/>
    <property type="project" value="GO_Central"/>
</dbReference>
<evidence type="ECO:0000313" key="10">
    <source>
        <dbReference type="EMBL" id="CAK63890.1"/>
    </source>
</evidence>
<dbReference type="Gene3D" id="1.10.510.10">
    <property type="entry name" value="Transferase(Phosphotransferase) domain 1"/>
    <property type="match status" value="1"/>
</dbReference>
<accession>A0BZC3</accession>
<protein>
    <submittedName>
        <fullName evidence="10">Uncharacterized protein</fullName>
    </submittedName>
</protein>
<dbReference type="InterPro" id="IPR045269">
    <property type="entry name" value="Atg1-like"/>
</dbReference>
<dbReference type="Pfam" id="PF13202">
    <property type="entry name" value="EF-hand_5"/>
    <property type="match status" value="1"/>
</dbReference>
<dbReference type="InterPro" id="IPR011009">
    <property type="entry name" value="Kinase-like_dom_sf"/>
</dbReference>
<dbReference type="InterPro" id="IPR017441">
    <property type="entry name" value="Protein_kinase_ATP_BS"/>
</dbReference>
<keyword evidence="3" id="KW-0418">Kinase</keyword>
<proteinExistence type="inferred from homology"/>
<dbReference type="SUPFAM" id="SSF56112">
    <property type="entry name" value="Protein kinase-like (PK-like)"/>
    <property type="match status" value="1"/>
</dbReference>
<dbReference type="RefSeq" id="XP_001431288.1">
    <property type="nucleotide sequence ID" value="XM_001431251.1"/>
</dbReference>
<feature type="domain" description="EF-hand" evidence="9">
    <location>
        <begin position="359"/>
        <end position="394"/>
    </location>
</feature>
<gene>
    <name evidence="10" type="ORF">GSPATT00033743001</name>
</gene>
<evidence type="ECO:0000256" key="1">
    <source>
        <dbReference type="ARBA" id="ARBA00022679"/>
    </source>
</evidence>
<dbReference type="PROSITE" id="PS50011">
    <property type="entry name" value="PROTEIN_KINASE_DOM"/>
    <property type="match status" value="1"/>
</dbReference>
<dbReference type="GO" id="GO:0016020">
    <property type="term" value="C:membrane"/>
    <property type="evidence" value="ECO:0000318"/>
    <property type="project" value="GO_Central"/>
</dbReference>
<feature type="domain" description="EF-hand" evidence="9">
    <location>
        <begin position="449"/>
        <end position="485"/>
    </location>
</feature>
<reference evidence="10 11" key="1">
    <citation type="journal article" date="2006" name="Nature">
        <title>Global trends of whole-genome duplications revealed by the ciliate Paramecium tetraurelia.</title>
        <authorList>
            <consortium name="Genoscope"/>
            <person name="Aury J.-M."/>
            <person name="Jaillon O."/>
            <person name="Duret L."/>
            <person name="Noel B."/>
            <person name="Jubin C."/>
            <person name="Porcel B.M."/>
            <person name="Segurens B."/>
            <person name="Daubin V."/>
            <person name="Anthouard V."/>
            <person name="Aiach N."/>
            <person name="Arnaiz O."/>
            <person name="Billaut A."/>
            <person name="Beisson J."/>
            <person name="Blanc I."/>
            <person name="Bouhouche K."/>
            <person name="Camara F."/>
            <person name="Duharcourt S."/>
            <person name="Guigo R."/>
            <person name="Gogendeau D."/>
            <person name="Katinka M."/>
            <person name="Keller A.-M."/>
            <person name="Kissmehl R."/>
            <person name="Klotz C."/>
            <person name="Koll F."/>
            <person name="Le Moue A."/>
            <person name="Lepere C."/>
            <person name="Malinsky S."/>
            <person name="Nowacki M."/>
            <person name="Nowak J.K."/>
            <person name="Plattner H."/>
            <person name="Poulain J."/>
            <person name="Ruiz F."/>
            <person name="Serrano V."/>
            <person name="Zagulski M."/>
            <person name="Dessen P."/>
            <person name="Betermier M."/>
            <person name="Weissenbach J."/>
            <person name="Scarpelli C."/>
            <person name="Schachter V."/>
            <person name="Sperling L."/>
            <person name="Meyer E."/>
            <person name="Cohen J."/>
            <person name="Wincker P."/>
        </authorList>
    </citation>
    <scope>NUCLEOTIDE SEQUENCE [LARGE SCALE GENOMIC DNA]</scope>
    <source>
        <strain evidence="10 11">Stock d4-2</strain>
    </source>
</reference>
<dbReference type="GO" id="GO:0005829">
    <property type="term" value="C:cytosol"/>
    <property type="evidence" value="ECO:0000318"/>
    <property type="project" value="GO_Central"/>
</dbReference>
<dbReference type="AlphaFoldDB" id="A0BZC3"/>
<dbReference type="PANTHER" id="PTHR24348">
    <property type="entry name" value="SERINE/THREONINE-PROTEIN KINASE UNC-51-RELATED"/>
    <property type="match status" value="1"/>
</dbReference>
<keyword evidence="11" id="KW-1185">Reference proteome</keyword>